<dbReference type="PROSITE" id="PS51257">
    <property type="entry name" value="PROKAR_LIPOPROTEIN"/>
    <property type="match status" value="1"/>
</dbReference>
<dbReference type="EMBL" id="LR699554">
    <property type="protein sequence ID" value="VVD31665.1"/>
    <property type="molecule type" value="Genomic_DNA"/>
</dbReference>
<dbReference type="GO" id="GO:0006006">
    <property type="term" value="P:glucose metabolic process"/>
    <property type="evidence" value="ECO:0007669"/>
    <property type="project" value="UniProtKB-KW"/>
</dbReference>
<accession>A0A5Q4YVC9</accession>
<dbReference type="KEGG" id="pdio:PDMSB3_0362.1"/>
<feature type="chain" id="PRO_5024987107" evidence="3">
    <location>
        <begin position="29"/>
        <end position="845"/>
    </location>
</feature>
<dbReference type="InterPro" id="IPR011045">
    <property type="entry name" value="N2O_reductase_N"/>
</dbReference>
<evidence type="ECO:0000256" key="3">
    <source>
        <dbReference type="SAM" id="SignalP"/>
    </source>
</evidence>
<gene>
    <name evidence="4" type="ORF">PDMSB3_0362</name>
</gene>
<dbReference type="Pfam" id="PF10282">
    <property type="entry name" value="Lactonase"/>
    <property type="match status" value="3"/>
</dbReference>
<evidence type="ECO:0000256" key="1">
    <source>
        <dbReference type="ARBA" id="ARBA00005564"/>
    </source>
</evidence>
<dbReference type="AlphaFoldDB" id="A0A5Q4YVC9"/>
<evidence type="ECO:0000313" key="5">
    <source>
        <dbReference type="Proteomes" id="UP000325811"/>
    </source>
</evidence>
<sequence>MNLRSCLSVTAAVVLTLFLAACSGGSGGGITPIGPSASQVSGTVAYGHPVAGQTVEAIDTQGNVCAKATTATDGTYAMSTTNCAPGSAAITVLGYTTPNGAPLIAVAVPPQGSRVINGVVNIDPLTTLLSYDAAGLASSAALPATSGQVLALLSQITATQYLQAKANILTASLLQALSGNGVSTTGFDPTTTPFVANGQELDGFFDGNPLSAPTPSSVQIAAPTSAGPLVKVTLPMTTGTQSSVTSVSSYTLGGRVSGLSGGSLTLLLNGGSALTIHSDGTFTFPVEISSTYAVTVGAQPSGRTCTVSNGVGAGVTANVSNVTVTCSANTFVIGGTVSGLATGSQVTLNNNGADPTIVAANGSFTFATPVAYNSGYAVTVGTQPTGQTCTVSNGTGAGVTANTSNVSVTCSANTYVIGGTVSGLASGTQVTLNNNAADPTTVTVNGSFTFATPVAYNGSYAVTVGTQPAGQTCTVSNGSGAGVSVNVTSVAVSCVTTPAKTSFIYIPDYTNNRILGYTYNHTTGDVGAAAGGIFPAGTYPRWVTTNPAGTFLYAANNNSNNISAYTVDATTGALTQVAGSPFASGTSPNGMVVNPAGTLLFVVNSNGPSVSVYSINQISGALTPVGSPYIVGSAPTRLAITPNGQFLYVLNQNSHDISGFAVDSTTGVLTPISGGPFSDTGAVNQGGYGITVNPAGTVLYVVNWEANITALAIDATSGALTPVSGSPFTATTNYTGWGWQSASLSPDGKLLFASTGNGGNLLTYSVDATTGALTQLTSDSYGAYGNAGTNFTVPDPTGKYLYVSNALAIYGSVVSIDPATGALQDLAGSPFGVGARPFDLAVVNP</sequence>
<dbReference type="SUPFAM" id="SSF50974">
    <property type="entry name" value="Nitrous oxide reductase, N-terminal domain"/>
    <property type="match status" value="1"/>
</dbReference>
<keyword evidence="5" id="KW-1185">Reference proteome</keyword>
<proteinExistence type="inferred from homology"/>
<evidence type="ECO:0000313" key="4">
    <source>
        <dbReference type="EMBL" id="VVD31665.1"/>
    </source>
</evidence>
<protein>
    <submittedName>
        <fullName evidence="4">3-carboxymuconate cyclase</fullName>
    </submittedName>
</protein>
<dbReference type="InterPro" id="IPR050282">
    <property type="entry name" value="Cycloisomerase_2"/>
</dbReference>
<dbReference type="InterPro" id="IPR015943">
    <property type="entry name" value="WD40/YVTN_repeat-like_dom_sf"/>
</dbReference>
<dbReference type="Proteomes" id="UP000325811">
    <property type="component" value="Chromosome II"/>
</dbReference>
<keyword evidence="2" id="KW-0119">Carbohydrate metabolism</keyword>
<evidence type="ECO:0000256" key="2">
    <source>
        <dbReference type="ARBA" id="ARBA00022526"/>
    </source>
</evidence>
<keyword evidence="3" id="KW-0732">Signal</keyword>
<dbReference type="InterPro" id="IPR019405">
    <property type="entry name" value="Lactonase_7-beta_prop"/>
</dbReference>
<reference evidence="4 5" key="1">
    <citation type="submission" date="2019-08" db="EMBL/GenBank/DDBJ databases">
        <authorList>
            <person name="Herpell B J."/>
        </authorList>
    </citation>
    <scope>NUCLEOTIDE SEQUENCE [LARGE SCALE GENOMIC DNA]</scope>
    <source>
        <strain evidence="5">Msb3</strain>
    </source>
</reference>
<dbReference type="GO" id="GO:0017057">
    <property type="term" value="F:6-phosphogluconolactonase activity"/>
    <property type="evidence" value="ECO:0007669"/>
    <property type="project" value="TreeGrafter"/>
</dbReference>
<keyword evidence="2" id="KW-0313">Glucose metabolism</keyword>
<dbReference type="Gene3D" id="2.130.10.10">
    <property type="entry name" value="YVTN repeat-like/Quinoprotein amine dehydrogenase"/>
    <property type="match status" value="3"/>
</dbReference>
<organism evidence="4 5">
    <name type="scientific">Paraburkholderia dioscoreae</name>
    <dbReference type="NCBI Taxonomy" id="2604047"/>
    <lineage>
        <taxon>Bacteria</taxon>
        <taxon>Pseudomonadati</taxon>
        <taxon>Pseudomonadota</taxon>
        <taxon>Betaproteobacteria</taxon>
        <taxon>Burkholderiales</taxon>
        <taxon>Burkholderiaceae</taxon>
        <taxon>Paraburkholderia</taxon>
    </lineage>
</organism>
<dbReference type="PANTHER" id="PTHR30344">
    <property type="entry name" value="6-PHOSPHOGLUCONOLACTONASE-RELATED"/>
    <property type="match status" value="1"/>
</dbReference>
<dbReference type="PANTHER" id="PTHR30344:SF1">
    <property type="entry name" value="6-PHOSPHOGLUCONOLACTONASE"/>
    <property type="match status" value="1"/>
</dbReference>
<comment type="similarity">
    <text evidence="1">Belongs to the cycloisomerase 2 family.</text>
</comment>
<name>A0A5Q4YVC9_9BURK</name>
<feature type="signal peptide" evidence="3">
    <location>
        <begin position="1"/>
        <end position="28"/>
    </location>
</feature>
<dbReference type="RefSeq" id="WP_165187682.1">
    <property type="nucleotide sequence ID" value="NZ_LR699554.1"/>
</dbReference>